<dbReference type="FunFam" id="1.20.120.1750:FF:000018">
    <property type="entry name" value="RBR-type E3 ubiquitin transferase"/>
    <property type="match status" value="1"/>
</dbReference>
<dbReference type="GO" id="GO:0016567">
    <property type="term" value="P:protein ubiquitination"/>
    <property type="evidence" value="ECO:0007669"/>
    <property type="project" value="UniProtKB-UniPathway"/>
</dbReference>
<dbReference type="EC" id="2.3.2.31" evidence="6"/>
<dbReference type="PROSITE" id="PS00518">
    <property type="entry name" value="ZF_RING_1"/>
    <property type="match status" value="1"/>
</dbReference>
<dbReference type="InterPro" id="IPR001841">
    <property type="entry name" value="Znf_RING"/>
</dbReference>
<comment type="function">
    <text evidence="3">Might act as an E3 ubiquitin-protein ligase, or as part of E3 complex, which accepts ubiquitin from specific E2 ubiquitin-conjugating enzymes and then transfers it to substrates.</text>
</comment>
<dbReference type="Gene3D" id="1.20.120.1750">
    <property type="match status" value="1"/>
</dbReference>
<keyword evidence="10 13" id="KW-0863">Zinc-finger</keyword>
<feature type="domain" description="RING-type" evidence="15">
    <location>
        <begin position="104"/>
        <end position="313"/>
    </location>
</feature>
<dbReference type="InterPro" id="IPR002867">
    <property type="entry name" value="IBR_dom"/>
</dbReference>
<dbReference type="EMBL" id="KK198757">
    <property type="protein sequence ID" value="KCW74853.1"/>
    <property type="molecule type" value="Genomic_DNA"/>
</dbReference>
<dbReference type="UniPathway" id="UPA00143"/>
<dbReference type="SMART" id="SM00647">
    <property type="entry name" value="IBR"/>
    <property type="match status" value="2"/>
</dbReference>
<comment type="pathway">
    <text evidence="4">Protein modification; protein ubiquitination.</text>
</comment>
<evidence type="ECO:0000256" key="11">
    <source>
        <dbReference type="ARBA" id="ARBA00022786"/>
    </source>
</evidence>
<evidence type="ECO:0000259" key="14">
    <source>
        <dbReference type="PROSITE" id="PS50089"/>
    </source>
</evidence>
<keyword evidence="7" id="KW-0808">Transferase</keyword>
<dbReference type="InterPro" id="IPR044066">
    <property type="entry name" value="TRIAD_supradom"/>
</dbReference>
<evidence type="ECO:0000256" key="8">
    <source>
        <dbReference type="ARBA" id="ARBA00022723"/>
    </source>
</evidence>
<sequence length="313" mass="35299">MGYGAAFDLLSQDDLLLSSLFDESEDHRHQKTVTPQVSDPEYAQELQFQEVLELSCVMSMNPAKRDTGSSSSSVVVTEANLNPGQVKIIDPVEMGVREDGGESSESFCEICAERKEADEMFRIRTACSHAFCSLCISRHVETKVLDNVTTIKCPGLECEGVLEIDSCRQILPENVLSVWEKSLCEATFSEMEKFYCPFKNCSALLIKDCDDGKVIRDCECPYCHRLFCAECSVPWHAGVSCEEFQSLNEDERGREDLIVRELAKEKKWGRCPKCKFYVERTQGCPHITCRCQFQFCYGCGSEWTQSHGGCARN</sequence>
<evidence type="ECO:0000256" key="10">
    <source>
        <dbReference type="ARBA" id="ARBA00022771"/>
    </source>
</evidence>
<evidence type="ECO:0000256" key="4">
    <source>
        <dbReference type="ARBA" id="ARBA00004906"/>
    </source>
</evidence>
<evidence type="ECO:0000256" key="2">
    <source>
        <dbReference type="ARBA" id="ARBA00001947"/>
    </source>
</evidence>
<dbReference type="STRING" id="71139.A0A059C8R9"/>
<evidence type="ECO:0000256" key="9">
    <source>
        <dbReference type="ARBA" id="ARBA00022737"/>
    </source>
</evidence>
<evidence type="ECO:0000256" key="3">
    <source>
        <dbReference type="ARBA" id="ARBA00003976"/>
    </source>
</evidence>
<gene>
    <name evidence="16" type="ORF">EUGRSUZ_E03591</name>
</gene>
<evidence type="ECO:0000313" key="16">
    <source>
        <dbReference type="EMBL" id="KCW74853.1"/>
    </source>
</evidence>
<name>A0A059C8R9_EUCGR</name>
<keyword evidence="9" id="KW-0677">Repeat</keyword>
<feature type="domain" description="RING-type" evidence="14">
    <location>
        <begin position="108"/>
        <end position="154"/>
    </location>
</feature>
<dbReference type="PROSITE" id="PS50089">
    <property type="entry name" value="ZF_RING_2"/>
    <property type="match status" value="1"/>
</dbReference>
<dbReference type="SUPFAM" id="SSF57850">
    <property type="entry name" value="RING/U-box"/>
    <property type="match status" value="3"/>
</dbReference>
<keyword evidence="12" id="KW-0862">Zinc</keyword>
<reference evidence="16" key="1">
    <citation type="submission" date="2013-07" db="EMBL/GenBank/DDBJ databases">
        <title>The genome of Eucalyptus grandis.</title>
        <authorList>
            <person name="Schmutz J."/>
            <person name="Hayes R."/>
            <person name="Myburg A."/>
            <person name="Tuskan G."/>
            <person name="Grattapaglia D."/>
            <person name="Rokhsar D.S."/>
        </authorList>
    </citation>
    <scope>NUCLEOTIDE SEQUENCE</scope>
    <source>
        <tissue evidence="16">Leaf extractions</tissue>
    </source>
</reference>
<evidence type="ECO:0000256" key="1">
    <source>
        <dbReference type="ARBA" id="ARBA00001798"/>
    </source>
</evidence>
<evidence type="ECO:0000256" key="13">
    <source>
        <dbReference type="PROSITE-ProRule" id="PRU00175"/>
    </source>
</evidence>
<dbReference type="OMA" id="CPDMACR"/>
<evidence type="ECO:0000256" key="12">
    <source>
        <dbReference type="ARBA" id="ARBA00022833"/>
    </source>
</evidence>
<dbReference type="GO" id="GO:0000151">
    <property type="term" value="C:ubiquitin ligase complex"/>
    <property type="evidence" value="ECO:0000318"/>
    <property type="project" value="GO_Central"/>
</dbReference>
<dbReference type="Gramene" id="KCW74853">
    <property type="protein sequence ID" value="KCW74853"/>
    <property type="gene ID" value="EUGRSUZ_E03591"/>
</dbReference>
<dbReference type="OrthoDB" id="10009520at2759"/>
<comment type="similarity">
    <text evidence="5">Belongs to the RBR family. Ariadne subfamily.</text>
</comment>
<dbReference type="InterPro" id="IPR017907">
    <property type="entry name" value="Znf_RING_CS"/>
</dbReference>
<dbReference type="Gene3D" id="3.30.40.10">
    <property type="entry name" value="Zinc/RING finger domain, C3HC4 (zinc finger)"/>
    <property type="match status" value="1"/>
</dbReference>
<evidence type="ECO:0000256" key="6">
    <source>
        <dbReference type="ARBA" id="ARBA00012251"/>
    </source>
</evidence>
<comment type="catalytic activity">
    <reaction evidence="1">
        <text>[E2 ubiquitin-conjugating enzyme]-S-ubiquitinyl-L-cysteine + [acceptor protein]-L-lysine = [E2 ubiquitin-conjugating enzyme]-L-cysteine + [acceptor protein]-N(6)-ubiquitinyl-L-lysine.</text>
        <dbReference type="EC" id="2.3.2.31"/>
    </reaction>
</comment>
<dbReference type="CDD" id="cd22584">
    <property type="entry name" value="Rcat_RBR_unk"/>
    <property type="match status" value="1"/>
</dbReference>
<dbReference type="PANTHER" id="PTHR11685">
    <property type="entry name" value="RBR FAMILY RING FINGER AND IBR DOMAIN-CONTAINING"/>
    <property type="match status" value="1"/>
</dbReference>
<dbReference type="InParanoid" id="A0A059C8R9"/>
<dbReference type="CDD" id="cd22582">
    <property type="entry name" value="BRcat_RBR_unk"/>
    <property type="match status" value="1"/>
</dbReference>
<dbReference type="PROSITE" id="PS51873">
    <property type="entry name" value="TRIAD"/>
    <property type="match status" value="1"/>
</dbReference>
<keyword evidence="8" id="KW-0479">Metal-binding</keyword>
<evidence type="ECO:0000259" key="15">
    <source>
        <dbReference type="PROSITE" id="PS51873"/>
    </source>
</evidence>
<keyword evidence="11" id="KW-0833">Ubl conjugation pathway</keyword>
<dbReference type="InterPro" id="IPR031127">
    <property type="entry name" value="E3_UB_ligase_RBR"/>
</dbReference>
<dbReference type="eggNOG" id="KOG1812">
    <property type="taxonomic scope" value="Eukaryota"/>
</dbReference>
<organism evidence="16">
    <name type="scientific">Eucalyptus grandis</name>
    <name type="common">Flooded gum</name>
    <dbReference type="NCBI Taxonomy" id="71139"/>
    <lineage>
        <taxon>Eukaryota</taxon>
        <taxon>Viridiplantae</taxon>
        <taxon>Streptophyta</taxon>
        <taxon>Embryophyta</taxon>
        <taxon>Tracheophyta</taxon>
        <taxon>Spermatophyta</taxon>
        <taxon>Magnoliopsida</taxon>
        <taxon>eudicotyledons</taxon>
        <taxon>Gunneridae</taxon>
        <taxon>Pentapetalae</taxon>
        <taxon>rosids</taxon>
        <taxon>malvids</taxon>
        <taxon>Myrtales</taxon>
        <taxon>Myrtaceae</taxon>
        <taxon>Myrtoideae</taxon>
        <taxon>Eucalypteae</taxon>
        <taxon>Eucalyptus</taxon>
    </lineage>
</organism>
<dbReference type="InterPro" id="IPR013083">
    <property type="entry name" value="Znf_RING/FYVE/PHD"/>
</dbReference>
<proteinExistence type="inferred from homology"/>
<dbReference type="GO" id="GO:0031624">
    <property type="term" value="F:ubiquitin conjugating enzyme binding"/>
    <property type="evidence" value="ECO:0000318"/>
    <property type="project" value="GO_Central"/>
</dbReference>
<dbReference type="InterPro" id="IPR018957">
    <property type="entry name" value="Znf_C3HC4_RING-type"/>
</dbReference>
<dbReference type="GO" id="GO:0005737">
    <property type="term" value="C:cytoplasm"/>
    <property type="evidence" value="ECO:0000318"/>
    <property type="project" value="GO_Central"/>
</dbReference>
<dbReference type="GO" id="GO:0061630">
    <property type="term" value="F:ubiquitin protein ligase activity"/>
    <property type="evidence" value="ECO:0000318"/>
    <property type="project" value="GO_Central"/>
</dbReference>
<evidence type="ECO:0000256" key="5">
    <source>
        <dbReference type="ARBA" id="ARBA00005884"/>
    </source>
</evidence>
<comment type="cofactor">
    <cofactor evidence="2">
        <name>Zn(2+)</name>
        <dbReference type="ChEBI" id="CHEBI:29105"/>
    </cofactor>
</comment>
<accession>A0A059C8R9</accession>
<dbReference type="KEGG" id="egr:104445474"/>
<protein>
    <recommendedName>
        <fullName evidence="6">RBR-type E3 ubiquitin transferase</fullName>
        <ecNumber evidence="6">2.3.2.31</ecNumber>
    </recommendedName>
</protein>
<dbReference type="AlphaFoldDB" id="A0A059C8R9"/>
<dbReference type="GO" id="GO:0008270">
    <property type="term" value="F:zinc ion binding"/>
    <property type="evidence" value="ECO:0007669"/>
    <property type="project" value="UniProtKB-KW"/>
</dbReference>
<dbReference type="Pfam" id="PF00097">
    <property type="entry name" value="zf-C3HC4"/>
    <property type="match status" value="1"/>
</dbReference>
<dbReference type="FunFam" id="3.30.40.10:FF:000230">
    <property type="entry name" value="RBR-type E3 ubiquitin transferase"/>
    <property type="match status" value="1"/>
</dbReference>
<dbReference type="GO" id="GO:0006511">
    <property type="term" value="P:ubiquitin-dependent protein catabolic process"/>
    <property type="evidence" value="ECO:0000318"/>
    <property type="project" value="GO_Central"/>
</dbReference>
<dbReference type="Pfam" id="PF01485">
    <property type="entry name" value="IBR"/>
    <property type="match status" value="2"/>
</dbReference>
<evidence type="ECO:0000256" key="7">
    <source>
        <dbReference type="ARBA" id="ARBA00022679"/>
    </source>
</evidence>